<feature type="compositionally biased region" description="Basic and acidic residues" evidence="1">
    <location>
        <begin position="51"/>
        <end position="63"/>
    </location>
</feature>
<dbReference type="GeneID" id="20815399"/>
<organism evidence="2">
    <name type="scientific">Aphanomyces astaci</name>
    <name type="common">Crayfish plague agent</name>
    <dbReference type="NCBI Taxonomy" id="112090"/>
    <lineage>
        <taxon>Eukaryota</taxon>
        <taxon>Sar</taxon>
        <taxon>Stramenopiles</taxon>
        <taxon>Oomycota</taxon>
        <taxon>Saprolegniomycetes</taxon>
        <taxon>Saprolegniales</taxon>
        <taxon>Verrucalvaceae</taxon>
        <taxon>Aphanomyces</taxon>
    </lineage>
</organism>
<feature type="compositionally biased region" description="Basic and acidic residues" evidence="1">
    <location>
        <begin position="78"/>
        <end position="107"/>
    </location>
</feature>
<accession>W4FUT6</accession>
<dbReference type="EMBL" id="KI913161">
    <property type="protein sequence ID" value="ETV71265.1"/>
    <property type="molecule type" value="Genomic_DNA"/>
</dbReference>
<protein>
    <submittedName>
        <fullName evidence="2">Uncharacterized protein</fullName>
    </submittedName>
</protein>
<dbReference type="AlphaFoldDB" id="W4FUT6"/>
<evidence type="ECO:0000256" key="1">
    <source>
        <dbReference type="SAM" id="MobiDB-lite"/>
    </source>
</evidence>
<name>W4FUT6_APHAT</name>
<feature type="region of interest" description="Disordered" evidence="1">
    <location>
        <begin position="1"/>
        <end position="149"/>
    </location>
</feature>
<sequence length="237" mass="25563">MLPPSDKRHGPGTQPRPVPLPEDITVSTEEGGRIGAPGAKATLQQQTDVGRGCDEAPGRDKTIGETSGTTGVYIRPSAGDDSRRQTDGGEVNEKKGMYAEPSKDESSCRQTEPNTLDASASPDGDSLAPRGATSVLSRTLPRARGPLTTFTEETRAGREHPDWIDAISRGDMAELPDSRHVDIEERHYWIWLVGAAGAIEPAPDDVSCGENVAGNIRTFRDQPWCFGFLRSALREAR</sequence>
<feature type="compositionally biased region" description="Polar residues" evidence="1">
    <location>
        <begin position="108"/>
        <end position="118"/>
    </location>
</feature>
<reference evidence="2" key="1">
    <citation type="submission" date="2013-12" db="EMBL/GenBank/DDBJ databases">
        <title>The Genome Sequence of Aphanomyces astaci APO3.</title>
        <authorList>
            <consortium name="The Broad Institute Genomics Platform"/>
            <person name="Russ C."/>
            <person name="Tyler B."/>
            <person name="van West P."/>
            <person name="Dieguez-Uribeondo J."/>
            <person name="Young S.K."/>
            <person name="Zeng Q."/>
            <person name="Gargeya S."/>
            <person name="Fitzgerald M."/>
            <person name="Abouelleil A."/>
            <person name="Alvarado L."/>
            <person name="Chapman S.B."/>
            <person name="Gainer-Dewar J."/>
            <person name="Goldberg J."/>
            <person name="Griggs A."/>
            <person name="Gujja S."/>
            <person name="Hansen M."/>
            <person name="Howarth C."/>
            <person name="Imamovic A."/>
            <person name="Ireland A."/>
            <person name="Larimer J."/>
            <person name="McCowan C."/>
            <person name="Murphy C."/>
            <person name="Pearson M."/>
            <person name="Poon T.W."/>
            <person name="Priest M."/>
            <person name="Roberts A."/>
            <person name="Saif S."/>
            <person name="Shea T."/>
            <person name="Sykes S."/>
            <person name="Wortman J."/>
            <person name="Nusbaum C."/>
            <person name="Birren B."/>
        </authorList>
    </citation>
    <scope>NUCLEOTIDE SEQUENCE [LARGE SCALE GENOMIC DNA]</scope>
    <source>
        <strain evidence="2">APO3</strain>
    </source>
</reference>
<proteinExistence type="predicted"/>
<dbReference type="VEuPathDB" id="FungiDB:H257_13403"/>
<gene>
    <name evidence="2" type="ORF">H257_13403</name>
</gene>
<dbReference type="RefSeq" id="XP_009839205.1">
    <property type="nucleotide sequence ID" value="XM_009840903.1"/>
</dbReference>
<evidence type="ECO:0000313" key="2">
    <source>
        <dbReference type="EMBL" id="ETV71265.1"/>
    </source>
</evidence>